<dbReference type="AlphaFoldDB" id="A0A0J9VSI9"/>
<dbReference type="RefSeq" id="XP_018251863.1">
    <property type="nucleotide sequence ID" value="XM_018392287.1"/>
</dbReference>
<reference evidence="2" key="1">
    <citation type="submission" date="2007-04" db="EMBL/GenBank/DDBJ databases">
        <authorList>
            <consortium name="The Broad Institute Genome Sequencing Platform"/>
            <person name="Birren B."/>
            <person name="Lander E."/>
            <person name="Galagan J."/>
            <person name="Nusbaum C."/>
            <person name="Devon K."/>
            <person name="Ma L.-J."/>
            <person name="Jaffe D."/>
            <person name="Butler J."/>
            <person name="Alvarez P."/>
            <person name="Gnerre S."/>
            <person name="Grabherr M."/>
            <person name="Kleber M."/>
            <person name="Mauceli E."/>
            <person name="Brockman W."/>
            <person name="MacCallum I.A."/>
            <person name="Young S."/>
            <person name="LaButti K."/>
            <person name="DeCaprio D."/>
            <person name="Crawford M."/>
            <person name="Koehrsen M."/>
            <person name="Engels R."/>
            <person name="Montgomery P."/>
            <person name="Pearson M."/>
            <person name="Howarth C."/>
            <person name="Larson L."/>
            <person name="White J."/>
            <person name="O'Leary S."/>
            <person name="Kodira C."/>
            <person name="Zeng Q."/>
            <person name="Yandava C."/>
            <person name="Alvarado L."/>
            <person name="Kistler C."/>
            <person name="Shim W.-B."/>
            <person name="Kang S."/>
            <person name="Woloshuk C."/>
        </authorList>
    </citation>
    <scope>NUCLEOTIDE SEQUENCE</scope>
    <source>
        <strain evidence="2">4287</strain>
    </source>
</reference>
<accession>A0A0J9VSI9</accession>
<proteinExistence type="predicted"/>
<feature type="compositionally biased region" description="Basic residues" evidence="1">
    <location>
        <begin position="71"/>
        <end position="86"/>
    </location>
</feature>
<gene>
    <name evidence="2" type="ORF">FOXG_12491</name>
</gene>
<feature type="region of interest" description="Disordered" evidence="1">
    <location>
        <begin position="53"/>
        <end position="88"/>
    </location>
</feature>
<feature type="compositionally biased region" description="Low complexity" evidence="1">
    <location>
        <begin position="25"/>
        <end position="37"/>
    </location>
</feature>
<sequence length="163" mass="18008">MLQPIEMQRKDVEDFFDLMSHDTSCTESCSSTPPGSESDVDYTDHNGDLVGFVEPDSPVREVSVPSSPQLRSKRRRVETRRRRRRAPALTIALSSSDVETTMTMSDETKGASGHALQLPLSEPLSKQLDYVQRVLGDMINLLQTTKVCAERAAVGDPEGLEAN</sequence>
<reference evidence="2" key="2">
    <citation type="journal article" date="2010" name="Nature">
        <title>Comparative genomics reveals mobile pathogenicity chromosomes in Fusarium.</title>
        <authorList>
            <person name="Ma L.J."/>
            <person name="van der Does H.C."/>
            <person name="Borkovich K.A."/>
            <person name="Coleman J.J."/>
            <person name="Daboussi M.J."/>
            <person name="Di Pietro A."/>
            <person name="Dufresne M."/>
            <person name="Freitag M."/>
            <person name="Grabherr M."/>
            <person name="Henrissat B."/>
            <person name="Houterman P.M."/>
            <person name="Kang S."/>
            <person name="Shim W.B."/>
            <person name="Woloshuk C."/>
            <person name="Xie X."/>
            <person name="Xu J.R."/>
            <person name="Antoniw J."/>
            <person name="Baker S.E."/>
            <person name="Bluhm B.H."/>
            <person name="Breakspear A."/>
            <person name="Brown D.W."/>
            <person name="Butchko R.A."/>
            <person name="Chapman S."/>
            <person name="Coulson R."/>
            <person name="Coutinho P.M."/>
            <person name="Danchin E.G."/>
            <person name="Diener A."/>
            <person name="Gale L.R."/>
            <person name="Gardiner D.M."/>
            <person name="Goff S."/>
            <person name="Hammond-Kosack K.E."/>
            <person name="Hilburn K."/>
            <person name="Hua-Van A."/>
            <person name="Jonkers W."/>
            <person name="Kazan K."/>
            <person name="Kodira C.D."/>
            <person name="Koehrsen M."/>
            <person name="Kumar L."/>
            <person name="Lee Y.H."/>
            <person name="Li L."/>
            <person name="Manners J.M."/>
            <person name="Miranda-Saavedra D."/>
            <person name="Mukherjee M."/>
            <person name="Park G."/>
            <person name="Park J."/>
            <person name="Park S.Y."/>
            <person name="Proctor R.H."/>
            <person name="Regev A."/>
            <person name="Ruiz-Roldan M.C."/>
            <person name="Sain D."/>
            <person name="Sakthikumar S."/>
            <person name="Sykes S."/>
            <person name="Schwartz D.C."/>
            <person name="Turgeon B.G."/>
            <person name="Wapinski I."/>
            <person name="Yoder O."/>
            <person name="Young S."/>
            <person name="Zeng Q."/>
            <person name="Zhou S."/>
            <person name="Galagan J."/>
            <person name="Cuomo C.A."/>
            <person name="Kistler H.C."/>
            <person name="Rep M."/>
        </authorList>
    </citation>
    <scope>NUCLEOTIDE SEQUENCE [LARGE SCALE GENOMIC DNA]</scope>
    <source>
        <strain evidence="2">4287</strain>
    </source>
</reference>
<name>A0A0J9VSI9_FUSO4</name>
<dbReference type="Proteomes" id="UP000009097">
    <property type="component" value="Unassembled WGS sequence"/>
</dbReference>
<dbReference type="GeneID" id="28953823"/>
<organism evidence="2 3">
    <name type="scientific">Fusarium oxysporum f. sp. lycopersici (strain 4287 / CBS 123668 / FGSC 9935 / NRRL 34936)</name>
    <name type="common">Fusarium vascular wilt of tomato</name>
    <dbReference type="NCBI Taxonomy" id="426428"/>
    <lineage>
        <taxon>Eukaryota</taxon>
        <taxon>Fungi</taxon>
        <taxon>Dikarya</taxon>
        <taxon>Ascomycota</taxon>
        <taxon>Pezizomycotina</taxon>
        <taxon>Sordariomycetes</taxon>
        <taxon>Hypocreomycetidae</taxon>
        <taxon>Hypocreales</taxon>
        <taxon>Nectriaceae</taxon>
        <taxon>Fusarium</taxon>
        <taxon>Fusarium oxysporum species complex</taxon>
    </lineage>
</organism>
<dbReference type="KEGG" id="fox:FOXG_12491"/>
<protein>
    <submittedName>
        <fullName evidence="2">Uncharacterized protein</fullName>
    </submittedName>
</protein>
<feature type="compositionally biased region" description="Low complexity" evidence="1">
    <location>
        <begin position="53"/>
        <end position="68"/>
    </location>
</feature>
<dbReference type="EMBL" id="DS231713">
    <property type="protein sequence ID" value="KNB13818.1"/>
    <property type="molecule type" value="Genomic_DNA"/>
</dbReference>
<dbReference type="VEuPathDB" id="FungiDB:FOXG_12491"/>
<feature type="region of interest" description="Disordered" evidence="1">
    <location>
        <begin position="22"/>
        <end position="41"/>
    </location>
</feature>
<evidence type="ECO:0000256" key="1">
    <source>
        <dbReference type="SAM" id="MobiDB-lite"/>
    </source>
</evidence>
<evidence type="ECO:0000313" key="2">
    <source>
        <dbReference type="EMBL" id="KNB13818.1"/>
    </source>
</evidence>
<evidence type="ECO:0000313" key="3">
    <source>
        <dbReference type="Proteomes" id="UP000009097"/>
    </source>
</evidence>